<reference evidence="2 3" key="1">
    <citation type="submission" date="2015-09" db="EMBL/GenBank/DDBJ databases">
        <title>Genome announcement of multiple Pseudomonas syringae strains.</title>
        <authorList>
            <person name="Thakur S."/>
            <person name="Wang P.W."/>
            <person name="Gong Y."/>
            <person name="Weir B.S."/>
            <person name="Guttman D.S."/>
        </authorList>
    </citation>
    <scope>NUCLEOTIDE SEQUENCE [LARGE SCALE GENOMIC DNA]</scope>
    <source>
        <strain evidence="2 3">ICMP2802</strain>
    </source>
</reference>
<dbReference type="AlphaFoldDB" id="A0A0L8IQ80"/>
<name>A0A0L8IQ80_PSESX</name>
<evidence type="ECO:0000313" key="3">
    <source>
        <dbReference type="Proteomes" id="UP000050297"/>
    </source>
</evidence>
<dbReference type="PATRIC" id="fig|199198.4.peg.2501"/>
<proteinExistence type="predicted"/>
<evidence type="ECO:0000259" key="1">
    <source>
        <dbReference type="Pfam" id="PF24886"/>
    </source>
</evidence>
<dbReference type="RefSeq" id="WP_004407526.1">
    <property type="nucleotide sequence ID" value="NZ_LGAR01000114.1"/>
</dbReference>
<dbReference type="Pfam" id="PF24886">
    <property type="entry name" value="DUF7740"/>
    <property type="match status" value="1"/>
</dbReference>
<dbReference type="EMBL" id="LJPM01000414">
    <property type="protein sequence ID" value="KPW15879.1"/>
    <property type="molecule type" value="Genomic_DNA"/>
</dbReference>
<protein>
    <recommendedName>
        <fullName evidence="1">DUF7740 domain-containing protein</fullName>
    </recommendedName>
</protein>
<dbReference type="Proteomes" id="UP000050297">
    <property type="component" value="Unassembled WGS sequence"/>
</dbReference>
<comment type="caution">
    <text evidence="2">The sequence shown here is derived from an EMBL/GenBank/DDBJ whole genome shotgun (WGS) entry which is preliminary data.</text>
</comment>
<gene>
    <name evidence="2" type="ORF">ALO91_03990</name>
</gene>
<evidence type="ECO:0000313" key="2">
    <source>
        <dbReference type="EMBL" id="KPW15879.1"/>
    </source>
</evidence>
<organism evidence="2 3">
    <name type="scientific">Pseudomonas syringae pv. aceris</name>
    <dbReference type="NCBI Taxonomy" id="199198"/>
    <lineage>
        <taxon>Bacteria</taxon>
        <taxon>Pseudomonadati</taxon>
        <taxon>Pseudomonadota</taxon>
        <taxon>Gammaproteobacteria</taxon>
        <taxon>Pseudomonadales</taxon>
        <taxon>Pseudomonadaceae</taxon>
        <taxon>Pseudomonas</taxon>
        <taxon>Pseudomonas syringae</taxon>
    </lineage>
</organism>
<sequence length="65" mass="7233">MTLSDATLILLLADRIHGTDEAIRAAAKRCVKKLPRSKRELIYKVMDSSAPRELVAHLCATLDIE</sequence>
<dbReference type="InterPro" id="IPR056642">
    <property type="entry name" value="DUF7740"/>
</dbReference>
<feature type="domain" description="DUF7740" evidence="1">
    <location>
        <begin position="1"/>
        <end position="63"/>
    </location>
</feature>
<accession>A0A0L8IQ80</accession>